<evidence type="ECO:0000259" key="10">
    <source>
        <dbReference type="Pfam" id="PF00764"/>
    </source>
</evidence>
<keyword evidence="8 9" id="KW-0067">ATP-binding</keyword>
<dbReference type="InterPro" id="IPR024074">
    <property type="entry name" value="AS_cat/multimer_dom_body"/>
</dbReference>
<dbReference type="AlphaFoldDB" id="F7WYX6"/>
<comment type="caution">
    <text evidence="9">Lacks conserved residue(s) required for the propagation of feature annotation.</text>
</comment>
<dbReference type="PROSITE" id="PS00564">
    <property type="entry name" value="ARGININOSUCCIN_SYN_1"/>
    <property type="match status" value="1"/>
</dbReference>
<dbReference type="Gene3D" id="3.90.1260.10">
    <property type="entry name" value="Argininosuccinate synthetase, chain A, domain 2"/>
    <property type="match status" value="1"/>
</dbReference>
<dbReference type="PANTHER" id="PTHR11587">
    <property type="entry name" value="ARGININOSUCCINATE SYNTHASE"/>
    <property type="match status" value="1"/>
</dbReference>
<evidence type="ECO:0000259" key="11">
    <source>
        <dbReference type="Pfam" id="PF20979"/>
    </source>
</evidence>
<keyword evidence="6 9" id="KW-0028">Amino-acid biosynthesis</keyword>
<dbReference type="NCBIfam" id="NF001770">
    <property type="entry name" value="PRK00509.1"/>
    <property type="match status" value="1"/>
</dbReference>
<dbReference type="FunFam" id="3.40.50.620:FF:000019">
    <property type="entry name" value="Argininosuccinate synthase"/>
    <property type="match status" value="1"/>
</dbReference>
<proteinExistence type="inferred from homology"/>
<dbReference type="OrthoDB" id="9801641at2"/>
<evidence type="ECO:0000256" key="4">
    <source>
        <dbReference type="ARBA" id="ARBA00022571"/>
    </source>
</evidence>
<feature type="binding site" evidence="9">
    <location>
        <position position="123"/>
    </location>
    <ligand>
        <name>ATP</name>
        <dbReference type="ChEBI" id="CHEBI:30616"/>
    </ligand>
</feature>
<keyword evidence="7 9" id="KW-0547">Nucleotide-binding</keyword>
<feature type="binding site" evidence="9">
    <location>
        <position position="279"/>
    </location>
    <ligand>
        <name>L-citrulline</name>
        <dbReference type="ChEBI" id="CHEBI:57743"/>
    </ligand>
</feature>
<feature type="binding site" evidence="9">
    <location>
        <position position="267"/>
    </location>
    <ligand>
        <name>L-citrulline</name>
        <dbReference type="ChEBI" id="CHEBI:57743"/>
    </ligand>
</feature>
<dbReference type="Gene3D" id="3.40.50.620">
    <property type="entry name" value="HUPs"/>
    <property type="match status" value="1"/>
</dbReference>
<feature type="domain" description="Arginosuccinate synthase C-terminal" evidence="11">
    <location>
        <begin position="181"/>
        <end position="398"/>
    </location>
</feature>
<feature type="binding site" evidence="9">
    <location>
        <position position="182"/>
    </location>
    <ligand>
        <name>L-citrulline</name>
        <dbReference type="ChEBI" id="CHEBI:57743"/>
    </ligand>
</feature>
<dbReference type="InterPro" id="IPR048267">
    <property type="entry name" value="Arginosuc_syn_N"/>
</dbReference>
<dbReference type="InterPro" id="IPR018223">
    <property type="entry name" value="Arginosuc_synth_CS"/>
</dbReference>
<dbReference type="HOGENOM" id="CLU_032784_4_2_6"/>
<keyword evidence="9" id="KW-0963">Cytoplasm</keyword>
<keyword evidence="5 9" id="KW-0436">Ligase</keyword>
<feature type="binding site" evidence="9">
    <location>
        <position position="125"/>
    </location>
    <ligand>
        <name>L-aspartate</name>
        <dbReference type="ChEBI" id="CHEBI:29991"/>
    </ligand>
</feature>
<dbReference type="GO" id="GO:0000050">
    <property type="term" value="P:urea cycle"/>
    <property type="evidence" value="ECO:0007669"/>
    <property type="project" value="TreeGrafter"/>
</dbReference>
<dbReference type="FunFam" id="3.90.1260.10:FF:000007">
    <property type="entry name" value="Argininosuccinate synthase"/>
    <property type="match status" value="1"/>
</dbReference>
<dbReference type="GO" id="GO:0000053">
    <property type="term" value="P:argininosuccinate metabolic process"/>
    <property type="evidence" value="ECO:0007669"/>
    <property type="project" value="TreeGrafter"/>
</dbReference>
<dbReference type="Pfam" id="PF20979">
    <property type="entry name" value="Arginosuc_syn_C"/>
    <property type="match status" value="1"/>
</dbReference>
<dbReference type="Pfam" id="PF00764">
    <property type="entry name" value="Arginosuc_synth"/>
    <property type="match status" value="1"/>
</dbReference>
<dbReference type="CDD" id="cd01999">
    <property type="entry name" value="ASS"/>
    <property type="match status" value="1"/>
</dbReference>
<name>F7WYX6_9GAMM</name>
<reference evidence="12 13" key="1">
    <citation type="journal article" date="2011" name="Appl. Environ. Microbiol.">
        <title>The genome of Buchnera aphidicola from the aphid Cinara tujafilina provides new clues about the evolutionary history of metabolic losses in bacterial endosymbionts.</title>
        <authorList>
            <person name="Lamelas A."/>
            <person name="Gosalbes M.J."/>
            <person name="Moya A."/>
            <person name="Latorre A."/>
        </authorList>
    </citation>
    <scope>NUCLEOTIDE SEQUENCE [LARGE SCALE GENOMIC DNA]</scope>
    <source>
        <strain evidence="13">Cinara tujafilina</strain>
    </source>
</reference>
<dbReference type="GO" id="GO:0005737">
    <property type="term" value="C:cytoplasm"/>
    <property type="evidence" value="ECO:0007669"/>
    <property type="project" value="UniProtKB-SubCell"/>
</dbReference>
<dbReference type="EC" id="6.3.4.5" evidence="3 9"/>
<feature type="binding site" evidence="9">
    <location>
        <position position="129"/>
    </location>
    <ligand>
        <name>L-citrulline</name>
        <dbReference type="ChEBI" id="CHEBI:57743"/>
    </ligand>
</feature>
<dbReference type="HAMAP" id="MF_00005">
    <property type="entry name" value="Arg_succ_synth_type1"/>
    <property type="match status" value="1"/>
</dbReference>
<dbReference type="InterPro" id="IPR001518">
    <property type="entry name" value="Arginosuc_synth"/>
</dbReference>
<feature type="binding site" evidence="9">
    <location>
        <position position="41"/>
    </location>
    <ligand>
        <name>ATP</name>
        <dbReference type="ChEBI" id="CHEBI:30616"/>
    </ligand>
</feature>
<comment type="subcellular location">
    <subcellularLocation>
        <location evidence="9">Cytoplasm</location>
    </subcellularLocation>
</comment>
<dbReference type="Proteomes" id="UP000006811">
    <property type="component" value="Chromosome"/>
</dbReference>
<comment type="subunit">
    <text evidence="2 9">Homotetramer.</text>
</comment>
<sequence length="424" mass="48229">MHIQDNKKGTIVLAYSGGLDTSAIIPWIKENYNFNVVAFVADIGQSKKDLKGIKEKAIMSGALDCYIADLKNEFVEQYVYPMLSVGALYEGNYLLGTAIARPLIAKAQLNYAKKINAVGLSHGATGKGNDQVRFELAYTALDPTLQIIAPWREWIFRSREDLLKIFKRKNISTTASITKIYSKDENIFHISTEGGILEDPWNTASNDCWSWTTNPHNAPKHPEEIHLNIKSGRVISINGKKLNPYKCLKKLNKLGSKHAIGRIDIIENRLVGMKSRGCYETPGGTIIYQALRALEQLTLDRESIHWKNKIALEMSMLIYDGRWFTPLRDCLQKSSDIFSQYVEGEVIIELYKGSVIILKKRSFNSLYSSKFATFGNDKVYNQKDAQGFIRLLSLSSRIRALKNKNNIFLEYIYVALGWKIYERF</sequence>
<accession>F7WYX6</accession>
<dbReference type="PROSITE" id="PS00565">
    <property type="entry name" value="ARGININOSUCCIN_SYN_2"/>
    <property type="match status" value="1"/>
</dbReference>
<dbReference type="UniPathway" id="UPA00068">
    <property type="reaction ID" value="UER00113"/>
</dbReference>
<dbReference type="InterPro" id="IPR023434">
    <property type="entry name" value="Arginosuc_synth_type_1_subfam"/>
</dbReference>
<comment type="similarity">
    <text evidence="9">Belongs to the argininosuccinate synthase family. Type 1 subfamily.</text>
</comment>
<gene>
    <name evidence="9 12" type="primary">argG</name>
    <name evidence="12" type="ORF">BCTU_031</name>
</gene>
<dbReference type="GO" id="GO:0006526">
    <property type="term" value="P:L-arginine biosynthetic process"/>
    <property type="evidence" value="ECO:0007669"/>
    <property type="project" value="UniProtKB-UniRule"/>
</dbReference>
<feature type="binding site" evidence="9">
    <location>
        <position position="93"/>
    </location>
    <ligand>
        <name>L-citrulline</name>
        <dbReference type="ChEBI" id="CHEBI:57743"/>
    </ligand>
</feature>
<dbReference type="InterPro" id="IPR014729">
    <property type="entry name" value="Rossmann-like_a/b/a_fold"/>
</dbReference>
<evidence type="ECO:0000256" key="6">
    <source>
        <dbReference type="ARBA" id="ARBA00022605"/>
    </source>
</evidence>
<organism evidence="12 13">
    <name type="scientific">Buchnera aphidicola</name>
    <name type="common">Cinara tujafilina</name>
    <dbReference type="NCBI Taxonomy" id="261317"/>
    <lineage>
        <taxon>Bacteria</taxon>
        <taxon>Pseudomonadati</taxon>
        <taxon>Pseudomonadota</taxon>
        <taxon>Gammaproteobacteria</taxon>
        <taxon>Enterobacterales</taxon>
        <taxon>Erwiniaceae</taxon>
        <taxon>Buchnera</taxon>
    </lineage>
</organism>
<dbReference type="SUPFAM" id="SSF69864">
    <property type="entry name" value="Argininosuccinate synthetase, C-terminal domain"/>
    <property type="match status" value="1"/>
</dbReference>
<dbReference type="eggNOG" id="COG0137">
    <property type="taxonomic scope" value="Bacteria"/>
</dbReference>
<evidence type="ECO:0000256" key="5">
    <source>
        <dbReference type="ARBA" id="ARBA00022598"/>
    </source>
</evidence>
<evidence type="ECO:0000256" key="9">
    <source>
        <dbReference type="HAMAP-Rule" id="MF_00005"/>
    </source>
</evidence>
<evidence type="ECO:0000313" key="12">
    <source>
        <dbReference type="EMBL" id="AEH39626.1"/>
    </source>
</evidence>
<evidence type="ECO:0000256" key="3">
    <source>
        <dbReference type="ARBA" id="ARBA00012286"/>
    </source>
</evidence>
<keyword evidence="4 9" id="KW-0055">Arginine biosynthesis</keyword>
<keyword evidence="13" id="KW-1185">Reference proteome</keyword>
<dbReference type="Gene3D" id="1.20.5.470">
    <property type="entry name" value="Single helix bin"/>
    <property type="match status" value="1"/>
</dbReference>
<feature type="domain" description="Arginosuccinate synthase-like N-terminal" evidence="10">
    <location>
        <begin position="11"/>
        <end position="171"/>
    </location>
</feature>
<evidence type="ECO:0000256" key="7">
    <source>
        <dbReference type="ARBA" id="ARBA00022741"/>
    </source>
</evidence>
<evidence type="ECO:0000256" key="8">
    <source>
        <dbReference type="ARBA" id="ARBA00022840"/>
    </source>
</evidence>
<dbReference type="NCBIfam" id="TIGR00032">
    <property type="entry name" value="argG"/>
    <property type="match status" value="1"/>
</dbReference>
<feature type="binding site" evidence="9">
    <location>
        <position position="130"/>
    </location>
    <ligand>
        <name>L-aspartate</name>
        <dbReference type="ChEBI" id="CHEBI:29991"/>
    </ligand>
</feature>
<dbReference type="STRING" id="261317.BCTU_031"/>
<feature type="binding site" evidence="9">
    <location>
        <position position="191"/>
    </location>
    <ligand>
        <name>L-citrulline</name>
        <dbReference type="ChEBI" id="CHEBI:57743"/>
    </ligand>
</feature>
<dbReference type="GO" id="GO:0004055">
    <property type="term" value="F:argininosuccinate synthase activity"/>
    <property type="evidence" value="ECO:0007669"/>
    <property type="project" value="UniProtKB-UniRule"/>
</dbReference>
<evidence type="ECO:0000256" key="2">
    <source>
        <dbReference type="ARBA" id="ARBA00011881"/>
    </source>
</evidence>
<dbReference type="GO" id="GO:0005524">
    <property type="term" value="F:ATP binding"/>
    <property type="evidence" value="ECO:0007669"/>
    <property type="project" value="UniProtKB-UniRule"/>
</dbReference>
<feature type="binding site" evidence="9">
    <location>
        <position position="129"/>
    </location>
    <ligand>
        <name>L-aspartate</name>
        <dbReference type="ChEBI" id="CHEBI:29991"/>
    </ligand>
</feature>
<comment type="pathway">
    <text evidence="1 9">Amino-acid biosynthesis; L-arginine biosynthesis; L-arginine from L-ornithine and carbamoyl phosphate: step 2/3.</text>
</comment>
<comment type="catalytic activity">
    <reaction evidence="9">
        <text>L-citrulline + L-aspartate + ATP = 2-(N(omega)-L-arginino)succinate + AMP + diphosphate + H(+)</text>
        <dbReference type="Rhea" id="RHEA:10932"/>
        <dbReference type="ChEBI" id="CHEBI:15378"/>
        <dbReference type="ChEBI" id="CHEBI:29991"/>
        <dbReference type="ChEBI" id="CHEBI:30616"/>
        <dbReference type="ChEBI" id="CHEBI:33019"/>
        <dbReference type="ChEBI" id="CHEBI:57472"/>
        <dbReference type="ChEBI" id="CHEBI:57743"/>
        <dbReference type="ChEBI" id="CHEBI:456215"/>
        <dbReference type="EC" id="6.3.4.5"/>
    </reaction>
</comment>
<dbReference type="PANTHER" id="PTHR11587:SF2">
    <property type="entry name" value="ARGININOSUCCINATE SYNTHASE"/>
    <property type="match status" value="1"/>
</dbReference>
<evidence type="ECO:0000256" key="1">
    <source>
        <dbReference type="ARBA" id="ARBA00004967"/>
    </source>
</evidence>
<evidence type="ECO:0000313" key="13">
    <source>
        <dbReference type="Proteomes" id="UP000006811"/>
    </source>
</evidence>
<feature type="binding site" evidence="9">
    <location>
        <position position="133"/>
    </location>
    <ligand>
        <name>L-citrulline</name>
        <dbReference type="ChEBI" id="CHEBI:57743"/>
    </ligand>
</feature>
<dbReference type="SUPFAM" id="SSF52402">
    <property type="entry name" value="Adenine nucleotide alpha hydrolases-like"/>
    <property type="match status" value="1"/>
</dbReference>
<feature type="binding site" evidence="9">
    <location>
        <begin position="14"/>
        <end position="22"/>
    </location>
    <ligand>
        <name>ATP</name>
        <dbReference type="ChEBI" id="CHEBI:30616"/>
    </ligand>
</feature>
<dbReference type="KEGG" id="baj:BCTU_031"/>
<dbReference type="EMBL" id="CP001817">
    <property type="protein sequence ID" value="AEH39626.1"/>
    <property type="molecule type" value="Genomic_DNA"/>
</dbReference>
<protein>
    <recommendedName>
        <fullName evidence="3 9">Argininosuccinate synthase</fullName>
        <ecNumber evidence="3 9">6.3.4.5</ecNumber>
    </recommendedName>
    <alternativeName>
        <fullName evidence="9">Citrulline--aspartate ligase</fullName>
    </alternativeName>
</protein>
<dbReference type="InterPro" id="IPR048268">
    <property type="entry name" value="Arginosuc_syn_C"/>
</dbReference>